<evidence type="ECO:0000313" key="3">
    <source>
        <dbReference type="EMBL" id="PON39715.1"/>
    </source>
</evidence>
<comment type="caution">
    <text evidence="3">The sequence shown here is derived from an EMBL/GenBank/DDBJ whole genome shotgun (WGS) entry which is preliminary data.</text>
</comment>
<keyword evidence="2" id="KW-1133">Transmembrane helix</keyword>
<keyword evidence="2" id="KW-0812">Transmembrane</keyword>
<proteinExistence type="predicted"/>
<gene>
    <name evidence="3" type="ORF">PanWU01x14_303000</name>
</gene>
<keyword evidence="2" id="KW-0472">Membrane</keyword>
<feature type="transmembrane region" description="Helical" evidence="2">
    <location>
        <begin position="20"/>
        <end position="47"/>
    </location>
</feature>
<name>A0A2P5AT56_PARAD</name>
<protein>
    <recommendedName>
        <fullName evidence="5">Transmembrane protein</fullName>
    </recommendedName>
</protein>
<evidence type="ECO:0000256" key="1">
    <source>
        <dbReference type="SAM" id="MobiDB-lite"/>
    </source>
</evidence>
<evidence type="ECO:0000256" key="2">
    <source>
        <dbReference type="SAM" id="Phobius"/>
    </source>
</evidence>
<organism evidence="3 4">
    <name type="scientific">Parasponia andersonii</name>
    <name type="common">Sponia andersonii</name>
    <dbReference type="NCBI Taxonomy" id="3476"/>
    <lineage>
        <taxon>Eukaryota</taxon>
        <taxon>Viridiplantae</taxon>
        <taxon>Streptophyta</taxon>
        <taxon>Embryophyta</taxon>
        <taxon>Tracheophyta</taxon>
        <taxon>Spermatophyta</taxon>
        <taxon>Magnoliopsida</taxon>
        <taxon>eudicotyledons</taxon>
        <taxon>Gunneridae</taxon>
        <taxon>Pentapetalae</taxon>
        <taxon>rosids</taxon>
        <taxon>fabids</taxon>
        <taxon>Rosales</taxon>
        <taxon>Cannabaceae</taxon>
        <taxon>Parasponia</taxon>
    </lineage>
</organism>
<sequence>MKEDKASTRVGRRWNSMLVLSAYLSLSSAIFEASNTNLFATMLFFIIPPLRAKPDSSFGGKSSADSKGGRANKETSSFWPRERADQVLRNMKNDKASPTLWLRQRLIVMPPQSKKVTLAPMGSSLTLSSTG</sequence>
<evidence type="ECO:0000313" key="4">
    <source>
        <dbReference type="Proteomes" id="UP000237105"/>
    </source>
</evidence>
<accession>A0A2P5AT56</accession>
<dbReference type="EMBL" id="JXTB01000457">
    <property type="protein sequence ID" value="PON39715.1"/>
    <property type="molecule type" value="Genomic_DNA"/>
</dbReference>
<dbReference type="AlphaFoldDB" id="A0A2P5AT56"/>
<dbReference type="Proteomes" id="UP000237105">
    <property type="component" value="Unassembled WGS sequence"/>
</dbReference>
<keyword evidence="4" id="KW-1185">Reference proteome</keyword>
<reference evidence="4" key="1">
    <citation type="submission" date="2016-06" db="EMBL/GenBank/DDBJ databases">
        <title>Parallel loss of symbiosis genes in relatives of nitrogen-fixing non-legume Parasponia.</title>
        <authorList>
            <person name="Van Velzen R."/>
            <person name="Holmer R."/>
            <person name="Bu F."/>
            <person name="Rutten L."/>
            <person name="Van Zeijl A."/>
            <person name="Liu W."/>
            <person name="Santuari L."/>
            <person name="Cao Q."/>
            <person name="Sharma T."/>
            <person name="Shen D."/>
            <person name="Roswanjaya Y."/>
            <person name="Wardhani T."/>
            <person name="Kalhor M.S."/>
            <person name="Jansen J."/>
            <person name="Van den Hoogen J."/>
            <person name="Gungor B."/>
            <person name="Hartog M."/>
            <person name="Hontelez J."/>
            <person name="Verver J."/>
            <person name="Yang W.-C."/>
            <person name="Schijlen E."/>
            <person name="Repin R."/>
            <person name="Schilthuizen M."/>
            <person name="Schranz E."/>
            <person name="Heidstra R."/>
            <person name="Miyata K."/>
            <person name="Fedorova E."/>
            <person name="Kohlen W."/>
            <person name="Bisseling T."/>
            <person name="Smit S."/>
            <person name="Geurts R."/>
        </authorList>
    </citation>
    <scope>NUCLEOTIDE SEQUENCE [LARGE SCALE GENOMIC DNA]</scope>
    <source>
        <strain evidence="4">cv. WU1-14</strain>
    </source>
</reference>
<feature type="region of interest" description="Disordered" evidence="1">
    <location>
        <begin position="52"/>
        <end position="84"/>
    </location>
</feature>
<dbReference type="OrthoDB" id="10358648at2759"/>
<evidence type="ECO:0008006" key="5">
    <source>
        <dbReference type="Google" id="ProtNLM"/>
    </source>
</evidence>